<dbReference type="EMBL" id="PQIB02000008">
    <property type="protein sequence ID" value="RLN04864.1"/>
    <property type="molecule type" value="Genomic_DNA"/>
</dbReference>
<name>A0A3L6RJY8_PANMI</name>
<gene>
    <name evidence="2" type="ORF">C2845_PM13G10630</name>
</gene>
<proteinExistence type="predicted"/>
<evidence type="ECO:0000313" key="2">
    <source>
        <dbReference type="EMBL" id="RLN04864.1"/>
    </source>
</evidence>
<evidence type="ECO:0000313" key="3">
    <source>
        <dbReference type="Proteomes" id="UP000275267"/>
    </source>
</evidence>
<keyword evidence="3" id="KW-1185">Reference proteome</keyword>
<organism evidence="2 3">
    <name type="scientific">Panicum miliaceum</name>
    <name type="common">Proso millet</name>
    <name type="synonym">Broomcorn millet</name>
    <dbReference type="NCBI Taxonomy" id="4540"/>
    <lineage>
        <taxon>Eukaryota</taxon>
        <taxon>Viridiplantae</taxon>
        <taxon>Streptophyta</taxon>
        <taxon>Embryophyta</taxon>
        <taxon>Tracheophyta</taxon>
        <taxon>Spermatophyta</taxon>
        <taxon>Magnoliopsida</taxon>
        <taxon>Liliopsida</taxon>
        <taxon>Poales</taxon>
        <taxon>Poaceae</taxon>
        <taxon>PACMAD clade</taxon>
        <taxon>Panicoideae</taxon>
        <taxon>Panicodae</taxon>
        <taxon>Paniceae</taxon>
        <taxon>Panicinae</taxon>
        <taxon>Panicum</taxon>
        <taxon>Panicum sect. Panicum</taxon>
    </lineage>
</organism>
<dbReference type="Proteomes" id="UP000275267">
    <property type="component" value="Unassembled WGS sequence"/>
</dbReference>
<dbReference type="AlphaFoldDB" id="A0A3L6RJY8"/>
<reference evidence="3" key="1">
    <citation type="journal article" date="2019" name="Nat. Commun.">
        <title>The genome of broomcorn millet.</title>
        <authorList>
            <person name="Zou C."/>
            <person name="Miki D."/>
            <person name="Li D."/>
            <person name="Tang Q."/>
            <person name="Xiao L."/>
            <person name="Rajput S."/>
            <person name="Deng P."/>
            <person name="Jia W."/>
            <person name="Huang R."/>
            <person name="Zhang M."/>
            <person name="Sun Y."/>
            <person name="Hu J."/>
            <person name="Fu X."/>
            <person name="Schnable P.S."/>
            <person name="Li F."/>
            <person name="Zhang H."/>
            <person name="Feng B."/>
            <person name="Zhu X."/>
            <person name="Liu R."/>
            <person name="Schnable J.C."/>
            <person name="Zhu J.-K."/>
            <person name="Zhang H."/>
        </authorList>
    </citation>
    <scope>NUCLEOTIDE SEQUENCE [LARGE SCALE GENOMIC DNA]</scope>
</reference>
<feature type="compositionally biased region" description="Basic and acidic residues" evidence="1">
    <location>
        <begin position="52"/>
        <end position="80"/>
    </location>
</feature>
<evidence type="ECO:0000256" key="1">
    <source>
        <dbReference type="SAM" id="MobiDB-lite"/>
    </source>
</evidence>
<feature type="region of interest" description="Disordered" evidence="1">
    <location>
        <begin position="52"/>
        <end position="90"/>
    </location>
</feature>
<accession>A0A3L6RJY8</accession>
<dbReference type="OrthoDB" id="1911146at2759"/>
<sequence>MQEYLEFPEGTSEAQMNLVHKHLDCRDWETFIETTTSEQFLEKSEQFKNLRGRITDNHRLGPEGYAGKEKGKWRKEHATMEEAGTENPWR</sequence>
<protein>
    <submittedName>
        <fullName evidence="2">Uncharacterized protein</fullName>
    </submittedName>
</protein>
<comment type="caution">
    <text evidence="2">The sequence shown here is derived from an EMBL/GenBank/DDBJ whole genome shotgun (WGS) entry which is preliminary data.</text>
</comment>